<dbReference type="Proteomes" id="UP000007883">
    <property type="component" value="Chromosome"/>
</dbReference>
<dbReference type="InterPro" id="IPR017926">
    <property type="entry name" value="GATASE"/>
</dbReference>
<dbReference type="PANTHER" id="PTHR42695">
    <property type="entry name" value="GLUTAMINE AMIDOTRANSFERASE YLR126C-RELATED"/>
    <property type="match status" value="1"/>
</dbReference>
<keyword evidence="3" id="KW-1185">Reference proteome</keyword>
<dbReference type="EMBL" id="AP012320">
    <property type="protein sequence ID" value="BAL95957.1"/>
    <property type="molecule type" value="Genomic_DNA"/>
</dbReference>
<dbReference type="GO" id="GO:0016740">
    <property type="term" value="F:transferase activity"/>
    <property type="evidence" value="ECO:0007669"/>
    <property type="project" value="UniProtKB-KW"/>
</dbReference>
<reference evidence="2 3" key="1">
    <citation type="journal article" date="2012" name="J. Bacteriol.">
        <title>Complete genome sequence of phototrophic betaproteobacterium Rubrivivax gelatinosus IL144.</title>
        <authorList>
            <person name="Nagashima S."/>
            <person name="Kamimura A."/>
            <person name="Shimizu T."/>
            <person name="Nakamura-isaki S."/>
            <person name="Aono E."/>
            <person name="Sakamoto K."/>
            <person name="Ichikawa N."/>
            <person name="Nakazawa H."/>
            <person name="Sekine M."/>
            <person name="Yamazaki S."/>
            <person name="Fujita N."/>
            <person name="Shimada K."/>
            <person name="Hanada S."/>
            <person name="Nagashima K.V.P."/>
        </authorList>
    </citation>
    <scope>NUCLEOTIDE SEQUENCE [LARGE SCALE GENOMIC DNA]</scope>
    <source>
        <strain evidence="3">NBRC 100245 / IL144</strain>
    </source>
</reference>
<evidence type="ECO:0000259" key="1">
    <source>
        <dbReference type="Pfam" id="PF00117"/>
    </source>
</evidence>
<proteinExistence type="predicted"/>
<dbReference type="AlphaFoldDB" id="I0HSH0"/>
<dbReference type="KEGG" id="rge:RGE_26180"/>
<dbReference type="InterPro" id="IPR029062">
    <property type="entry name" value="Class_I_gatase-like"/>
</dbReference>
<keyword evidence="2" id="KW-0808">Transferase</keyword>
<dbReference type="eggNOG" id="COG0518">
    <property type="taxonomic scope" value="Bacteria"/>
</dbReference>
<evidence type="ECO:0000313" key="3">
    <source>
        <dbReference type="Proteomes" id="UP000007883"/>
    </source>
</evidence>
<dbReference type="STRING" id="983917.RGE_26180"/>
<dbReference type="PANTHER" id="PTHR42695:SF5">
    <property type="entry name" value="GLUTAMINE AMIDOTRANSFERASE YLR126C-RELATED"/>
    <property type="match status" value="1"/>
</dbReference>
<accession>I0HSH0</accession>
<dbReference type="PROSITE" id="PS51273">
    <property type="entry name" value="GATASE_TYPE_1"/>
    <property type="match status" value="1"/>
</dbReference>
<dbReference type="GO" id="GO:0005829">
    <property type="term" value="C:cytosol"/>
    <property type="evidence" value="ECO:0007669"/>
    <property type="project" value="TreeGrafter"/>
</dbReference>
<dbReference type="Gene3D" id="3.40.50.880">
    <property type="match status" value="1"/>
</dbReference>
<dbReference type="RefSeq" id="WP_014428819.1">
    <property type="nucleotide sequence ID" value="NC_017075.1"/>
</dbReference>
<dbReference type="CDD" id="cd01741">
    <property type="entry name" value="GATase1_1"/>
    <property type="match status" value="1"/>
</dbReference>
<protein>
    <submittedName>
        <fullName evidence="2">Glutamine amidotransferase class-I</fullName>
    </submittedName>
</protein>
<gene>
    <name evidence="2" type="ordered locus">RGE_26180</name>
</gene>
<dbReference type="PATRIC" id="fig|983917.3.peg.2541"/>
<evidence type="ECO:0000313" key="2">
    <source>
        <dbReference type="EMBL" id="BAL95957.1"/>
    </source>
</evidence>
<sequence>MKPLLVLQHLSADGPAFLASWLGARGVAFELRNAEAGDAFPDSIAPYSALAVLGGEMSANDPLPALRAGERLILDAMERSRPVIGHCLGGQLMARALGARVVESPAPEIGWQPIDIGDSDMARAWFGAAPRQTVFQWHYEAFELPRGAERLAGSRACPNQAFAYGPHLALQFHVEQDAEKLARWSTDDGERYLRALADHASVQTGDAMRRDGVSALASQQRLADRLYRRWLGAVR</sequence>
<organism evidence="2 3">
    <name type="scientific">Rubrivivax gelatinosus (strain NBRC 100245 / IL144)</name>
    <dbReference type="NCBI Taxonomy" id="983917"/>
    <lineage>
        <taxon>Bacteria</taxon>
        <taxon>Pseudomonadati</taxon>
        <taxon>Pseudomonadota</taxon>
        <taxon>Betaproteobacteria</taxon>
        <taxon>Burkholderiales</taxon>
        <taxon>Sphaerotilaceae</taxon>
        <taxon>Rubrivivax</taxon>
    </lineage>
</organism>
<name>I0HSH0_RUBGI</name>
<feature type="domain" description="Glutamine amidotransferase" evidence="1">
    <location>
        <begin position="47"/>
        <end position="176"/>
    </location>
</feature>
<dbReference type="InterPro" id="IPR044992">
    <property type="entry name" value="ChyE-like"/>
</dbReference>
<dbReference type="Pfam" id="PF00117">
    <property type="entry name" value="GATase"/>
    <property type="match status" value="1"/>
</dbReference>
<keyword evidence="2" id="KW-0315">Glutamine amidotransferase</keyword>
<dbReference type="HOGENOM" id="CLU_054974_3_2_4"/>
<dbReference type="SUPFAM" id="SSF52317">
    <property type="entry name" value="Class I glutamine amidotransferase-like"/>
    <property type="match status" value="1"/>
</dbReference>